<dbReference type="Proteomes" id="UP000326757">
    <property type="component" value="Unassembled WGS sequence"/>
</dbReference>
<dbReference type="OrthoDB" id="3540171at2759"/>
<keyword evidence="2" id="KW-1185">Reference proteome</keyword>
<name>A0A5N6K2X0_MONLA</name>
<organism evidence="1 2">
    <name type="scientific">Monilinia laxa</name>
    <name type="common">Brown rot fungus</name>
    <name type="synonym">Sclerotinia laxa</name>
    <dbReference type="NCBI Taxonomy" id="61186"/>
    <lineage>
        <taxon>Eukaryota</taxon>
        <taxon>Fungi</taxon>
        <taxon>Dikarya</taxon>
        <taxon>Ascomycota</taxon>
        <taxon>Pezizomycotina</taxon>
        <taxon>Leotiomycetes</taxon>
        <taxon>Helotiales</taxon>
        <taxon>Sclerotiniaceae</taxon>
        <taxon>Monilinia</taxon>
    </lineage>
</organism>
<evidence type="ECO:0000313" key="2">
    <source>
        <dbReference type="Proteomes" id="UP000326757"/>
    </source>
</evidence>
<comment type="caution">
    <text evidence="1">The sequence shown here is derived from an EMBL/GenBank/DDBJ whole genome shotgun (WGS) entry which is preliminary data.</text>
</comment>
<sequence>MSPPQVPPVSLYPADFETSFPTVSPNSPPFPSPIPLSHTTKRISLIPLSAEHIPDLWKNVAGADKYMLYKYMPFGPFSTIEEFTTYITWLVQHSESGFVNWAIVFTEWRGEAPEAKEDFDREARLRAIVRIWDRDAKLRQGKEGNWRRIGKRGYLFKQLHETVVNDGKVERVCLTRSQRCTEYRKTVFVHVQHHFDTIFHLVVVSLCFEEARCSPKAFYIVLSTIPFSLDPGILYCFRTVEIEMPMQCQPPIGIIHFPRSSHGFVSYKSS</sequence>
<evidence type="ECO:0008006" key="3">
    <source>
        <dbReference type="Google" id="ProtNLM"/>
    </source>
</evidence>
<proteinExistence type="predicted"/>
<dbReference type="EMBL" id="VIGI01000009">
    <property type="protein sequence ID" value="KAB8296339.1"/>
    <property type="molecule type" value="Genomic_DNA"/>
</dbReference>
<accession>A0A5N6K2X0</accession>
<protein>
    <recommendedName>
        <fullName evidence="3">N-acetyltransferase domain-containing protein</fullName>
    </recommendedName>
</protein>
<evidence type="ECO:0000313" key="1">
    <source>
        <dbReference type="EMBL" id="KAB8296339.1"/>
    </source>
</evidence>
<gene>
    <name evidence="1" type="ORF">EYC80_009104</name>
</gene>
<reference evidence="1 2" key="1">
    <citation type="submission" date="2019-06" db="EMBL/GenBank/DDBJ databases">
        <title>Genome Sequence of the Brown Rot Fungal Pathogen Monilinia laxa.</title>
        <authorList>
            <person name="De Miccolis Angelini R.M."/>
            <person name="Landi L."/>
            <person name="Abate D."/>
            <person name="Pollastro S."/>
            <person name="Romanazzi G."/>
            <person name="Faretra F."/>
        </authorList>
    </citation>
    <scope>NUCLEOTIDE SEQUENCE [LARGE SCALE GENOMIC DNA]</scope>
    <source>
        <strain evidence="1 2">Mlax316</strain>
    </source>
</reference>
<dbReference type="Gene3D" id="3.40.630.30">
    <property type="match status" value="1"/>
</dbReference>
<dbReference type="AlphaFoldDB" id="A0A5N6K2X0"/>